<dbReference type="InterPro" id="IPR036770">
    <property type="entry name" value="Ankyrin_rpt-contain_sf"/>
</dbReference>
<dbReference type="PROSITE" id="PS50297">
    <property type="entry name" value="ANK_REP_REGION"/>
    <property type="match status" value="2"/>
</dbReference>
<keyword evidence="5" id="KW-1185">Reference proteome</keyword>
<feature type="repeat" description="ANK" evidence="3">
    <location>
        <begin position="175"/>
        <end position="207"/>
    </location>
</feature>
<keyword evidence="1" id="KW-0677">Repeat</keyword>
<dbReference type="AlphaFoldDB" id="A0A1E3B661"/>
<dbReference type="EMBL" id="JXNT01000011">
    <property type="protein sequence ID" value="ODM16404.1"/>
    <property type="molecule type" value="Genomic_DNA"/>
</dbReference>
<dbReference type="PROSITE" id="PS50088">
    <property type="entry name" value="ANK_REPEAT"/>
    <property type="match status" value="3"/>
</dbReference>
<evidence type="ECO:0000256" key="2">
    <source>
        <dbReference type="ARBA" id="ARBA00023043"/>
    </source>
</evidence>
<dbReference type="SUPFAM" id="SSF48403">
    <property type="entry name" value="Ankyrin repeat"/>
    <property type="match status" value="1"/>
</dbReference>
<dbReference type="VEuPathDB" id="FungiDB:SI65_07911"/>
<feature type="repeat" description="ANK" evidence="3">
    <location>
        <begin position="111"/>
        <end position="143"/>
    </location>
</feature>
<dbReference type="InterPro" id="IPR002110">
    <property type="entry name" value="Ankyrin_rpt"/>
</dbReference>
<dbReference type="PRINTS" id="PR01415">
    <property type="entry name" value="ANKYRIN"/>
</dbReference>
<name>A0A1E3B661_ASPCR</name>
<evidence type="ECO:0000313" key="4">
    <source>
        <dbReference type="EMBL" id="ODM16404.1"/>
    </source>
</evidence>
<evidence type="ECO:0000256" key="1">
    <source>
        <dbReference type="ARBA" id="ARBA00022737"/>
    </source>
</evidence>
<reference evidence="4 5" key="1">
    <citation type="journal article" date="2016" name="BMC Genomics">
        <title>Comparative genomic and transcriptomic analyses of the Fuzhuan brick tea-fermentation fungus Aspergillus cristatus.</title>
        <authorList>
            <person name="Ge Y."/>
            <person name="Wang Y."/>
            <person name="Liu Y."/>
            <person name="Tan Y."/>
            <person name="Ren X."/>
            <person name="Zhang X."/>
            <person name="Hyde K.D."/>
            <person name="Liu Y."/>
            <person name="Liu Z."/>
        </authorList>
    </citation>
    <scope>NUCLEOTIDE SEQUENCE [LARGE SCALE GENOMIC DNA]</scope>
    <source>
        <strain evidence="4 5">GZAAS20.1005</strain>
    </source>
</reference>
<dbReference type="SMART" id="SM00248">
    <property type="entry name" value="ANK"/>
    <property type="match status" value="5"/>
</dbReference>
<evidence type="ECO:0000313" key="5">
    <source>
        <dbReference type="Proteomes" id="UP000094569"/>
    </source>
</evidence>
<dbReference type="OrthoDB" id="20872at2759"/>
<keyword evidence="2 3" id="KW-0040">ANK repeat</keyword>
<comment type="caution">
    <text evidence="4">The sequence shown here is derived from an EMBL/GenBank/DDBJ whole genome shotgun (WGS) entry which is preliminary data.</text>
</comment>
<dbReference type="PANTHER" id="PTHR24123">
    <property type="entry name" value="ANKYRIN REPEAT-CONTAINING"/>
    <property type="match status" value="1"/>
</dbReference>
<sequence>MAKESSNFLHTISSNKDYSVLAPEEEDDWLQPRGRVHPISRTAWIGHVDVVRLLVEHGVGLECRNAAGDRPLCLAAEAGHSEVVPAGGHEEACRVLFEYLEENYPQKAEIQIQKALAAAAQNGKHRIIELLLDRGADINCQVDGSPLTHAARQCRLDTVEFFIEYGADPNTVNDKGEGAFMAAARTGDVPLLELLLDLGVDMDLCGGAALFWAVHDYRFEAVQFLIEQGADLGYLRMDVTVTSIWDVRFIVEDDIDGPMTQLLLKHGARGAPERAKAERREEIAQYTEEMRRLIAAAD</sequence>
<dbReference type="STRING" id="573508.A0A1E3B661"/>
<proteinExistence type="predicted"/>
<dbReference type="Proteomes" id="UP000094569">
    <property type="component" value="Unassembled WGS sequence"/>
</dbReference>
<accession>A0A1E3B661</accession>
<dbReference type="PANTHER" id="PTHR24123:SF33">
    <property type="entry name" value="PROTEIN HOS4"/>
    <property type="match status" value="1"/>
</dbReference>
<gene>
    <name evidence="4" type="ORF">SI65_07911</name>
</gene>
<dbReference type="Pfam" id="PF00023">
    <property type="entry name" value="Ank"/>
    <property type="match status" value="1"/>
</dbReference>
<organism evidence="4 5">
    <name type="scientific">Aspergillus cristatus</name>
    <name type="common">Chinese Fuzhuan brick tea-fermentation fungus</name>
    <name type="synonym">Eurotium cristatum</name>
    <dbReference type="NCBI Taxonomy" id="573508"/>
    <lineage>
        <taxon>Eukaryota</taxon>
        <taxon>Fungi</taxon>
        <taxon>Dikarya</taxon>
        <taxon>Ascomycota</taxon>
        <taxon>Pezizomycotina</taxon>
        <taxon>Eurotiomycetes</taxon>
        <taxon>Eurotiomycetidae</taxon>
        <taxon>Eurotiales</taxon>
        <taxon>Aspergillaceae</taxon>
        <taxon>Aspergillus</taxon>
        <taxon>Aspergillus subgen. Aspergillus</taxon>
    </lineage>
</organism>
<feature type="repeat" description="ANK" evidence="3">
    <location>
        <begin position="142"/>
        <end position="174"/>
    </location>
</feature>
<protein>
    <submittedName>
        <fullName evidence="4">Uncharacterized protein</fullName>
    </submittedName>
</protein>
<dbReference type="Gene3D" id="1.25.40.20">
    <property type="entry name" value="Ankyrin repeat-containing domain"/>
    <property type="match status" value="1"/>
</dbReference>
<evidence type="ECO:0000256" key="3">
    <source>
        <dbReference type="PROSITE-ProRule" id="PRU00023"/>
    </source>
</evidence>
<dbReference type="InterPro" id="IPR051165">
    <property type="entry name" value="Multifunctional_ANK_Repeat"/>
</dbReference>
<dbReference type="Pfam" id="PF12796">
    <property type="entry name" value="Ank_2"/>
    <property type="match status" value="1"/>
</dbReference>